<organism evidence="5 6">
    <name type="scientific">Heterodera trifolii</name>
    <dbReference type="NCBI Taxonomy" id="157864"/>
    <lineage>
        <taxon>Eukaryota</taxon>
        <taxon>Metazoa</taxon>
        <taxon>Ecdysozoa</taxon>
        <taxon>Nematoda</taxon>
        <taxon>Chromadorea</taxon>
        <taxon>Rhabditida</taxon>
        <taxon>Tylenchina</taxon>
        <taxon>Tylenchomorpha</taxon>
        <taxon>Tylenchoidea</taxon>
        <taxon>Heteroderidae</taxon>
        <taxon>Heteroderinae</taxon>
        <taxon>Heterodera</taxon>
    </lineage>
</organism>
<evidence type="ECO:0008006" key="7">
    <source>
        <dbReference type="Google" id="ProtNLM"/>
    </source>
</evidence>
<dbReference type="Proteomes" id="UP001620626">
    <property type="component" value="Unassembled WGS sequence"/>
</dbReference>
<evidence type="ECO:0000313" key="5">
    <source>
        <dbReference type="EMBL" id="KAL3072386.1"/>
    </source>
</evidence>
<gene>
    <name evidence="5" type="ORF">niasHT_034070</name>
</gene>
<evidence type="ECO:0000256" key="4">
    <source>
        <dbReference type="ARBA" id="ARBA00022729"/>
    </source>
</evidence>
<evidence type="ECO:0000256" key="1">
    <source>
        <dbReference type="ARBA" id="ARBA00004613"/>
    </source>
</evidence>
<dbReference type="InterPro" id="IPR001534">
    <property type="entry name" value="Transthyretin-like"/>
</dbReference>
<dbReference type="EMBL" id="JBICBT010001325">
    <property type="protein sequence ID" value="KAL3072386.1"/>
    <property type="molecule type" value="Genomic_DNA"/>
</dbReference>
<evidence type="ECO:0000256" key="2">
    <source>
        <dbReference type="ARBA" id="ARBA00010112"/>
    </source>
</evidence>
<dbReference type="Gene3D" id="2.60.40.3330">
    <property type="match status" value="1"/>
</dbReference>
<sequence>MENQFNPQQCTHSSLTHSHHFHCQFPPIFPILNFPSIAAQVVGRSVLLFVRPLLKSAPATGILVKLYDDDGLFGFDDLLAKGYTDQNGHFTIYGSTNEISKIEPKVNIYHDCNDILPCQRKISISVPDGVVYEGHRPSGLFSVGVLELGSEYGGESRDCFHR</sequence>
<reference evidence="5 6" key="1">
    <citation type="submission" date="2024-10" db="EMBL/GenBank/DDBJ databases">
        <authorList>
            <person name="Kim D."/>
        </authorList>
    </citation>
    <scope>NUCLEOTIDE SEQUENCE [LARGE SCALE GENOMIC DNA]</scope>
    <source>
        <strain evidence="5">BH-2024</strain>
    </source>
</reference>
<evidence type="ECO:0000313" key="6">
    <source>
        <dbReference type="Proteomes" id="UP001620626"/>
    </source>
</evidence>
<accession>A0ABD2I4M3</accession>
<comment type="subcellular location">
    <subcellularLocation>
        <location evidence="1">Secreted</location>
    </subcellularLocation>
</comment>
<name>A0ABD2I4M3_9BILA</name>
<dbReference type="InterPro" id="IPR038479">
    <property type="entry name" value="Transthyretin-like_sf"/>
</dbReference>
<dbReference type="GO" id="GO:0005576">
    <property type="term" value="C:extracellular region"/>
    <property type="evidence" value="ECO:0007669"/>
    <property type="project" value="UniProtKB-SubCell"/>
</dbReference>
<comment type="similarity">
    <text evidence="2">Belongs to the nematode transthyretin-like family.</text>
</comment>
<dbReference type="Pfam" id="PF01060">
    <property type="entry name" value="TTR-52"/>
    <property type="match status" value="1"/>
</dbReference>
<keyword evidence="6" id="KW-1185">Reference proteome</keyword>
<comment type="caution">
    <text evidence="5">The sequence shown here is derived from an EMBL/GenBank/DDBJ whole genome shotgun (WGS) entry which is preliminary data.</text>
</comment>
<dbReference type="AlphaFoldDB" id="A0ABD2I4M3"/>
<keyword evidence="3" id="KW-0964">Secreted</keyword>
<dbReference type="PANTHER" id="PTHR21700:SF3">
    <property type="entry name" value="TRANSTHYRETIN-LIKE PROTEIN 5"/>
    <property type="match status" value="1"/>
</dbReference>
<proteinExistence type="inferred from homology"/>
<keyword evidence="4" id="KW-0732">Signal</keyword>
<evidence type="ECO:0000256" key="3">
    <source>
        <dbReference type="ARBA" id="ARBA00022525"/>
    </source>
</evidence>
<protein>
    <recommendedName>
        <fullName evidence="7">Transthyretin-like family protein</fullName>
    </recommendedName>
</protein>
<dbReference type="PANTHER" id="PTHR21700">
    <property type="entry name" value="TRANSTHYRETIN-LIKE FAMILY PROTEIN-RELATED"/>
    <property type="match status" value="1"/>
</dbReference>